<feature type="compositionally biased region" description="Acidic residues" evidence="1">
    <location>
        <begin position="436"/>
        <end position="451"/>
    </location>
</feature>
<organism evidence="3 4">
    <name type="scientific">Polychaeton citri CBS 116435</name>
    <dbReference type="NCBI Taxonomy" id="1314669"/>
    <lineage>
        <taxon>Eukaryota</taxon>
        <taxon>Fungi</taxon>
        <taxon>Dikarya</taxon>
        <taxon>Ascomycota</taxon>
        <taxon>Pezizomycotina</taxon>
        <taxon>Dothideomycetes</taxon>
        <taxon>Dothideomycetidae</taxon>
        <taxon>Capnodiales</taxon>
        <taxon>Capnodiaceae</taxon>
        <taxon>Polychaeton</taxon>
    </lineage>
</organism>
<gene>
    <name evidence="3" type="ORF">K431DRAFT_273972</name>
</gene>
<dbReference type="PRINTS" id="PR00381">
    <property type="entry name" value="KINESINLIGHT"/>
</dbReference>
<dbReference type="InterPro" id="IPR011990">
    <property type="entry name" value="TPR-like_helical_dom_sf"/>
</dbReference>
<dbReference type="PANTHER" id="PTHR46082:SF6">
    <property type="entry name" value="AAA+ ATPASE DOMAIN-CONTAINING PROTEIN-RELATED"/>
    <property type="match status" value="1"/>
</dbReference>
<dbReference type="GO" id="GO:0043531">
    <property type="term" value="F:ADP binding"/>
    <property type="evidence" value="ECO:0007669"/>
    <property type="project" value="InterPro"/>
</dbReference>
<dbReference type="Gene3D" id="3.40.50.300">
    <property type="entry name" value="P-loop containing nucleotide triphosphate hydrolases"/>
    <property type="match status" value="1"/>
</dbReference>
<feature type="region of interest" description="Disordered" evidence="1">
    <location>
        <begin position="410"/>
        <end position="451"/>
    </location>
</feature>
<dbReference type="Pfam" id="PF13424">
    <property type="entry name" value="TPR_12"/>
    <property type="match status" value="1"/>
</dbReference>
<reference evidence="3" key="1">
    <citation type="journal article" date="2020" name="Stud. Mycol.">
        <title>101 Dothideomycetes genomes: a test case for predicting lifestyles and emergence of pathogens.</title>
        <authorList>
            <person name="Haridas S."/>
            <person name="Albert R."/>
            <person name="Binder M."/>
            <person name="Bloem J."/>
            <person name="Labutti K."/>
            <person name="Salamov A."/>
            <person name="Andreopoulos B."/>
            <person name="Baker S."/>
            <person name="Barry K."/>
            <person name="Bills G."/>
            <person name="Bluhm B."/>
            <person name="Cannon C."/>
            <person name="Castanera R."/>
            <person name="Culley D."/>
            <person name="Daum C."/>
            <person name="Ezra D."/>
            <person name="Gonzalez J."/>
            <person name="Henrissat B."/>
            <person name="Kuo A."/>
            <person name="Liang C."/>
            <person name="Lipzen A."/>
            <person name="Lutzoni F."/>
            <person name="Magnuson J."/>
            <person name="Mondo S."/>
            <person name="Nolan M."/>
            <person name="Ohm R."/>
            <person name="Pangilinan J."/>
            <person name="Park H.-J."/>
            <person name="Ramirez L."/>
            <person name="Alfaro M."/>
            <person name="Sun H."/>
            <person name="Tritt A."/>
            <person name="Yoshinaga Y."/>
            <person name="Zwiers L.-H."/>
            <person name="Turgeon B."/>
            <person name="Goodwin S."/>
            <person name="Spatafora J."/>
            <person name="Crous P."/>
            <person name="Grigoriev I."/>
        </authorList>
    </citation>
    <scope>NUCLEOTIDE SEQUENCE</scope>
    <source>
        <strain evidence="3">CBS 116435</strain>
    </source>
</reference>
<dbReference type="EMBL" id="MU003819">
    <property type="protein sequence ID" value="KAF2718832.1"/>
    <property type="molecule type" value="Genomic_DNA"/>
</dbReference>
<dbReference type="SUPFAM" id="SSF48452">
    <property type="entry name" value="TPR-like"/>
    <property type="match status" value="2"/>
</dbReference>
<dbReference type="Gene3D" id="1.25.40.10">
    <property type="entry name" value="Tetratricopeptide repeat domain"/>
    <property type="match status" value="2"/>
</dbReference>
<dbReference type="Proteomes" id="UP000799441">
    <property type="component" value="Unassembled WGS sequence"/>
</dbReference>
<evidence type="ECO:0000256" key="1">
    <source>
        <dbReference type="SAM" id="MobiDB-lite"/>
    </source>
</evidence>
<evidence type="ECO:0000313" key="3">
    <source>
        <dbReference type="EMBL" id="KAF2718832.1"/>
    </source>
</evidence>
<comment type="caution">
    <text evidence="3">The sequence shown here is derived from an EMBL/GenBank/DDBJ whole genome shotgun (WGS) entry which is preliminary data.</text>
</comment>
<dbReference type="InterPro" id="IPR002182">
    <property type="entry name" value="NB-ARC"/>
</dbReference>
<keyword evidence="4" id="KW-1185">Reference proteome</keyword>
<feature type="compositionally biased region" description="Polar residues" evidence="1">
    <location>
        <begin position="56"/>
        <end position="66"/>
    </location>
</feature>
<dbReference type="InterPro" id="IPR027417">
    <property type="entry name" value="P-loop_NTPase"/>
</dbReference>
<dbReference type="InterPro" id="IPR053137">
    <property type="entry name" value="NLR-like"/>
</dbReference>
<proteinExistence type="predicted"/>
<dbReference type="PANTHER" id="PTHR46082">
    <property type="entry name" value="ATP/GTP-BINDING PROTEIN-RELATED"/>
    <property type="match status" value="1"/>
</dbReference>
<accession>A0A9P4Q1F7</accession>
<evidence type="ECO:0000259" key="2">
    <source>
        <dbReference type="Pfam" id="PF00931"/>
    </source>
</evidence>
<feature type="region of interest" description="Disordered" evidence="1">
    <location>
        <begin position="48"/>
        <end position="70"/>
    </location>
</feature>
<sequence length="833" mass="94610">MLRWMDGRNTTREEDMSYCLLGLFDIDMTVRYGGLEAGKRTRDRFLAKVDKRERSTTAANERPMQSESKDIESRLRLLEVSSVPIAKSLETPLIPSSNVPFPRDADFINRGTLMQQIDAKLTLPARRVALVGLGGVGKSQLAIEYSYRERNKSPGTWTLWIHASNATRFEQSVRDIADLVHIYGRDDPKANIFALFRGWLRDLRRGKWLIILDNADDVDFLFQKEATTGCRPLDCLPVCEYGSILVTTRSKDAALKLVEHSNMIVVNPMDEEDAVALLEKKLEAKANVSELRGLASTLEYMPLAVTQAAAYINQKRGRCSVQQYFDKIRKSDRSKKSILDDDAGDLRRDSEARNSIVLTWQISFEHIYDVRPSAAELLLLMSFCDHQAIPELLLRAPSNERDAYVQAREQGNLVRNNESGDDIGYGGSGKAKTDPEDATYLDDSDDSTSPDSLEDIFDGDIAMLEGFSFVSITADTSAFKMHRLVQLSTQRWLAAQGQLEQWKERYVKSLYAVFPPGHYENWETCKTLLPHSKAASALKLRDLSVLLQWASVMHYASWYAQVRGTLTDAEEMCLQCMEVRSSKLGAEHPNTLDSMDSLASIYQDQGRWTEAEQLQVKVLETRRTTLGQEHPDTLASMNNLALMYGNQGRWTEAEQLQVKVLETRRTMLGQEHPDTLASTSNLAVTYQDQGRWKKAEQLQVKVLETRRKALGLEHPSTLTSMSNLALTYWYQGRWVEAERLQVKELKMTQRMLGLDHPDTLTSMSNLALTYGNQGRWKEAEQLQVKVLETRRTMLGQEHPDTLTSMSNLAVTYENQGRWKEAEQLQVKVTETSR</sequence>
<dbReference type="SUPFAM" id="SSF52540">
    <property type="entry name" value="P-loop containing nucleoside triphosphate hydrolases"/>
    <property type="match status" value="1"/>
</dbReference>
<name>A0A9P4Q1F7_9PEZI</name>
<dbReference type="Pfam" id="PF13374">
    <property type="entry name" value="TPR_10"/>
    <property type="match status" value="5"/>
</dbReference>
<dbReference type="Pfam" id="PF00931">
    <property type="entry name" value="NB-ARC"/>
    <property type="match status" value="1"/>
</dbReference>
<protein>
    <submittedName>
        <fullName evidence="3">TPR-like protein</fullName>
    </submittedName>
</protein>
<evidence type="ECO:0000313" key="4">
    <source>
        <dbReference type="Proteomes" id="UP000799441"/>
    </source>
</evidence>
<dbReference type="AlphaFoldDB" id="A0A9P4Q1F7"/>
<feature type="domain" description="NB-ARC" evidence="2">
    <location>
        <begin position="127"/>
        <end position="282"/>
    </location>
</feature>
<dbReference type="OrthoDB" id="20872at2759"/>